<evidence type="ECO:0000313" key="3">
    <source>
        <dbReference type="Proteomes" id="UP001054945"/>
    </source>
</evidence>
<gene>
    <name evidence="2" type="ORF">CEXT_175491</name>
</gene>
<organism evidence="2 3">
    <name type="scientific">Caerostris extrusa</name>
    <name type="common">Bark spider</name>
    <name type="synonym">Caerostris bankana</name>
    <dbReference type="NCBI Taxonomy" id="172846"/>
    <lineage>
        <taxon>Eukaryota</taxon>
        <taxon>Metazoa</taxon>
        <taxon>Ecdysozoa</taxon>
        <taxon>Arthropoda</taxon>
        <taxon>Chelicerata</taxon>
        <taxon>Arachnida</taxon>
        <taxon>Araneae</taxon>
        <taxon>Araneomorphae</taxon>
        <taxon>Entelegynae</taxon>
        <taxon>Araneoidea</taxon>
        <taxon>Araneidae</taxon>
        <taxon>Caerostris</taxon>
    </lineage>
</organism>
<accession>A0AAV4X9Z3</accession>
<comment type="caution">
    <text evidence="2">The sequence shown here is derived from an EMBL/GenBank/DDBJ whole genome shotgun (WGS) entry which is preliminary data.</text>
</comment>
<dbReference type="Proteomes" id="UP001054945">
    <property type="component" value="Unassembled WGS sequence"/>
</dbReference>
<name>A0AAV4X9Z3_CAEEX</name>
<reference evidence="2 3" key="1">
    <citation type="submission" date="2021-06" db="EMBL/GenBank/DDBJ databases">
        <title>Caerostris extrusa draft genome.</title>
        <authorList>
            <person name="Kono N."/>
            <person name="Arakawa K."/>
        </authorList>
    </citation>
    <scope>NUCLEOTIDE SEQUENCE [LARGE SCALE GENOMIC DNA]</scope>
</reference>
<protein>
    <submittedName>
        <fullName evidence="2">Uncharacterized protein</fullName>
    </submittedName>
</protein>
<feature type="region of interest" description="Disordered" evidence="1">
    <location>
        <begin position="1"/>
        <end position="23"/>
    </location>
</feature>
<dbReference type="AlphaFoldDB" id="A0AAV4X9Z3"/>
<proteinExistence type="predicted"/>
<sequence length="140" mass="16038">MYHVPEDKPPTTPLPPGSRNSGDIKSFLLVASHFSPSPRRPDVGTQNFRKHAATEEREKKLLKTREEGIRRYRSISEQLGFRISILGVSTQRFLFQYSFFKRKERGLRCPLGLLMFRGDALAQFPVASQGRQRDVCCANK</sequence>
<evidence type="ECO:0000313" key="2">
    <source>
        <dbReference type="EMBL" id="GIY92091.1"/>
    </source>
</evidence>
<dbReference type="EMBL" id="BPLR01000093">
    <property type="protein sequence ID" value="GIY92091.1"/>
    <property type="molecule type" value="Genomic_DNA"/>
</dbReference>
<keyword evidence="3" id="KW-1185">Reference proteome</keyword>
<feature type="region of interest" description="Disordered" evidence="1">
    <location>
        <begin position="35"/>
        <end position="55"/>
    </location>
</feature>
<evidence type="ECO:0000256" key="1">
    <source>
        <dbReference type="SAM" id="MobiDB-lite"/>
    </source>
</evidence>